<dbReference type="PROSITE" id="PS51257">
    <property type="entry name" value="PROKAR_LIPOPROTEIN"/>
    <property type="match status" value="1"/>
</dbReference>
<protein>
    <submittedName>
        <fullName evidence="2">DUF4266 domain-containing protein</fullName>
    </submittedName>
</protein>
<sequence length="71" mass="7637">MRWRLGGAVLLLSFIVSGCASVRPYEREFLADKIMAYELDAREEAREQKWLEAREGSAGGVGGAGGGCACN</sequence>
<dbReference type="Pfam" id="PF14086">
    <property type="entry name" value="DUF4266"/>
    <property type="match status" value="1"/>
</dbReference>
<evidence type="ECO:0000259" key="1">
    <source>
        <dbReference type="Pfam" id="PF14086"/>
    </source>
</evidence>
<proteinExistence type="predicted"/>
<name>A0A7Y2E7B1_UNCEI</name>
<organism evidence="2 3">
    <name type="scientific">Eiseniibacteriota bacterium</name>
    <dbReference type="NCBI Taxonomy" id="2212470"/>
    <lineage>
        <taxon>Bacteria</taxon>
        <taxon>Candidatus Eiseniibacteriota</taxon>
    </lineage>
</organism>
<evidence type="ECO:0000313" key="3">
    <source>
        <dbReference type="Proteomes" id="UP000547674"/>
    </source>
</evidence>
<comment type="caution">
    <text evidence="2">The sequence shown here is derived from an EMBL/GenBank/DDBJ whole genome shotgun (WGS) entry which is preliminary data.</text>
</comment>
<gene>
    <name evidence="2" type="ORF">HKN21_07100</name>
</gene>
<reference evidence="2 3" key="1">
    <citation type="submission" date="2020-03" db="EMBL/GenBank/DDBJ databases">
        <title>Metabolic flexibility allows generalist bacteria to become dominant in a frequently disturbed ecosystem.</title>
        <authorList>
            <person name="Chen Y.-J."/>
            <person name="Leung P.M."/>
            <person name="Bay S.K."/>
            <person name="Hugenholtz P."/>
            <person name="Kessler A.J."/>
            <person name="Shelley G."/>
            <person name="Waite D.W."/>
            <person name="Cook P.L."/>
            <person name="Greening C."/>
        </authorList>
    </citation>
    <scope>NUCLEOTIDE SEQUENCE [LARGE SCALE GENOMIC DNA]</scope>
    <source>
        <strain evidence="2">SS_bin_28</strain>
    </source>
</reference>
<evidence type="ECO:0000313" key="2">
    <source>
        <dbReference type="EMBL" id="NNF06511.1"/>
    </source>
</evidence>
<dbReference type="Proteomes" id="UP000547674">
    <property type="component" value="Unassembled WGS sequence"/>
</dbReference>
<feature type="domain" description="DUF4266" evidence="1">
    <location>
        <begin position="22"/>
        <end position="71"/>
    </location>
</feature>
<accession>A0A7Y2E7B1</accession>
<dbReference type="AlphaFoldDB" id="A0A7Y2E7B1"/>
<dbReference type="EMBL" id="JABDJR010000273">
    <property type="protein sequence ID" value="NNF06511.1"/>
    <property type="molecule type" value="Genomic_DNA"/>
</dbReference>
<dbReference type="InterPro" id="IPR025362">
    <property type="entry name" value="DUF4266"/>
</dbReference>